<dbReference type="OrthoDB" id="5955387at2759"/>
<proteinExistence type="predicted"/>
<reference evidence="3" key="1">
    <citation type="submission" date="2023-01" db="EMBL/GenBank/DDBJ databases">
        <title>Genome assembly of the deep-sea coral Lophelia pertusa.</title>
        <authorList>
            <person name="Herrera S."/>
            <person name="Cordes E."/>
        </authorList>
    </citation>
    <scope>NUCLEOTIDE SEQUENCE</scope>
    <source>
        <strain evidence="3">USNM1676648</strain>
        <tissue evidence="3">Polyp</tissue>
    </source>
</reference>
<feature type="domain" description="C-type lectin" evidence="2">
    <location>
        <begin position="131"/>
        <end position="237"/>
    </location>
</feature>
<gene>
    <name evidence="3" type="ORF">OS493_018994</name>
</gene>
<dbReference type="SMART" id="SM00034">
    <property type="entry name" value="CLECT"/>
    <property type="match status" value="1"/>
</dbReference>
<protein>
    <recommendedName>
        <fullName evidence="2">C-type lectin domain-containing protein</fullName>
    </recommendedName>
</protein>
<dbReference type="Proteomes" id="UP001163046">
    <property type="component" value="Unassembled WGS sequence"/>
</dbReference>
<dbReference type="InterPro" id="IPR003609">
    <property type="entry name" value="Pan_app"/>
</dbReference>
<dbReference type="AlphaFoldDB" id="A0A9W9YZV4"/>
<dbReference type="Gene3D" id="3.10.100.10">
    <property type="entry name" value="Mannose-Binding Protein A, subunit A"/>
    <property type="match status" value="1"/>
</dbReference>
<dbReference type="SUPFAM" id="SSF56436">
    <property type="entry name" value="C-type lectin-like"/>
    <property type="match status" value="1"/>
</dbReference>
<evidence type="ECO:0000256" key="1">
    <source>
        <dbReference type="SAM" id="SignalP"/>
    </source>
</evidence>
<keyword evidence="4" id="KW-1185">Reference proteome</keyword>
<dbReference type="Pfam" id="PF00059">
    <property type="entry name" value="Lectin_C"/>
    <property type="match status" value="1"/>
</dbReference>
<dbReference type="InterPro" id="IPR016187">
    <property type="entry name" value="CTDL_fold"/>
</dbReference>
<dbReference type="PANTHER" id="PTHR22803">
    <property type="entry name" value="MANNOSE, PHOSPHOLIPASE, LECTIN RECEPTOR RELATED"/>
    <property type="match status" value="1"/>
</dbReference>
<keyword evidence="1" id="KW-0732">Signal</keyword>
<sequence>MFKTFFSIFVLFHDALHGFQPVTENNHVLVGHVFQQLYSRDWFSCIQACQDEPRCISYNYKRSARANGLCELNDCGVEDLCDRDKSLIYSVGFVFQQLKEERVKGDGVCGMLKTPAQSHLVHFCKAGWTKYKNFCFEVFDEVATFYQANSSCISEGAGLVWIEDFDELHFLDTILEKDEKVFVGMTDIAEEGKWVWMDGSAPKLSPLWHGNHPDGGLNENCGEYQQKHGFHDKTCDETKKIRL</sequence>
<evidence type="ECO:0000313" key="3">
    <source>
        <dbReference type="EMBL" id="KAJ7372487.1"/>
    </source>
</evidence>
<name>A0A9W9YZV4_9CNID</name>
<evidence type="ECO:0000313" key="4">
    <source>
        <dbReference type="Proteomes" id="UP001163046"/>
    </source>
</evidence>
<dbReference type="EMBL" id="MU826836">
    <property type="protein sequence ID" value="KAJ7372487.1"/>
    <property type="molecule type" value="Genomic_DNA"/>
</dbReference>
<dbReference type="PROSITE" id="PS50041">
    <property type="entry name" value="C_TYPE_LECTIN_2"/>
    <property type="match status" value="1"/>
</dbReference>
<comment type="caution">
    <text evidence="3">The sequence shown here is derived from an EMBL/GenBank/DDBJ whole genome shotgun (WGS) entry which is preliminary data.</text>
</comment>
<dbReference type="InterPro" id="IPR016186">
    <property type="entry name" value="C-type_lectin-like/link_sf"/>
</dbReference>
<dbReference type="InterPro" id="IPR001304">
    <property type="entry name" value="C-type_lectin-like"/>
</dbReference>
<organism evidence="3 4">
    <name type="scientific">Desmophyllum pertusum</name>
    <dbReference type="NCBI Taxonomy" id="174260"/>
    <lineage>
        <taxon>Eukaryota</taxon>
        <taxon>Metazoa</taxon>
        <taxon>Cnidaria</taxon>
        <taxon>Anthozoa</taxon>
        <taxon>Hexacorallia</taxon>
        <taxon>Scleractinia</taxon>
        <taxon>Caryophylliina</taxon>
        <taxon>Caryophylliidae</taxon>
        <taxon>Desmophyllum</taxon>
    </lineage>
</organism>
<accession>A0A9W9YZV4</accession>
<dbReference type="InterPro" id="IPR050111">
    <property type="entry name" value="C-type_lectin/snaclec_domain"/>
</dbReference>
<feature type="signal peptide" evidence="1">
    <location>
        <begin position="1"/>
        <end position="18"/>
    </location>
</feature>
<evidence type="ECO:0000259" key="2">
    <source>
        <dbReference type="PROSITE" id="PS50041"/>
    </source>
</evidence>
<dbReference type="Pfam" id="PF00024">
    <property type="entry name" value="PAN_1"/>
    <property type="match status" value="1"/>
</dbReference>
<feature type="chain" id="PRO_5040857698" description="C-type lectin domain-containing protein" evidence="1">
    <location>
        <begin position="19"/>
        <end position="243"/>
    </location>
</feature>
<dbReference type="CDD" id="cd00037">
    <property type="entry name" value="CLECT"/>
    <property type="match status" value="1"/>
</dbReference>